<dbReference type="FunFam" id="1.10.20.10:FF:000025">
    <property type="entry name" value="Transcription initiation factor TFIID subunit 11"/>
    <property type="match status" value="1"/>
</dbReference>
<accession>A0AA47MN44</accession>
<dbReference type="EMBL" id="JAOPHQ010003415">
    <property type="protein sequence ID" value="KAK0143427.1"/>
    <property type="molecule type" value="Genomic_DNA"/>
</dbReference>
<keyword evidence="5" id="KW-0539">Nucleus</keyword>
<dbReference type="GO" id="GO:0016251">
    <property type="term" value="F:RNA polymerase II general transcription initiation factor activity"/>
    <property type="evidence" value="ECO:0007669"/>
    <property type="project" value="TreeGrafter"/>
</dbReference>
<dbReference type="GO" id="GO:0005669">
    <property type="term" value="C:transcription factor TFIID complex"/>
    <property type="evidence" value="ECO:0007669"/>
    <property type="project" value="InterPro"/>
</dbReference>
<evidence type="ECO:0000256" key="3">
    <source>
        <dbReference type="ARBA" id="ARBA00023015"/>
    </source>
</evidence>
<keyword evidence="3" id="KW-0805">Transcription regulation</keyword>
<keyword evidence="4" id="KW-0804">Transcription</keyword>
<dbReference type="GO" id="GO:0046982">
    <property type="term" value="F:protein heterodimerization activity"/>
    <property type="evidence" value="ECO:0007669"/>
    <property type="project" value="InterPro"/>
</dbReference>
<feature type="compositionally biased region" description="Basic and acidic residues" evidence="6">
    <location>
        <begin position="197"/>
        <end position="208"/>
    </location>
</feature>
<sequence length="328" mass="36125">MGGSRHGEYSRSGEESKLESGCEEPPWPLLPPPPPWPPVPAGPPVPADCRFPESSFSTAARFPVRAASSSSCSFPITERNGDPFYPIIDPYFHSQDGGEGGVGGWPEVLLQDFALAPDFHVAYVMRMADPARIKTELPKATANDEETRPEDTEGASTSGSASNETKVSADQLKPKEESKNESAAGDDDEEGTSGETAGKRLKVEPEKKKEKRQKVDEDEIQKMQVLVSSFSEEQLNRYEMYRRSAFPKAAIKRLIQSITGSSVSQNVVIAMSGISKVFAGEIVEEALDVCEKWGDTPPLQPKHMREAVRRLKSREQIPNTKHKNILFH</sequence>
<feature type="compositionally biased region" description="Pro residues" evidence="6">
    <location>
        <begin position="25"/>
        <end position="42"/>
    </location>
</feature>
<dbReference type="AlphaFoldDB" id="A0AA47MN44"/>
<organism evidence="8 9">
    <name type="scientific">Merluccius polli</name>
    <name type="common">Benguela hake</name>
    <name type="synonym">Merluccius cadenati</name>
    <dbReference type="NCBI Taxonomy" id="89951"/>
    <lineage>
        <taxon>Eukaryota</taxon>
        <taxon>Metazoa</taxon>
        <taxon>Chordata</taxon>
        <taxon>Craniata</taxon>
        <taxon>Vertebrata</taxon>
        <taxon>Euteleostomi</taxon>
        <taxon>Actinopterygii</taxon>
        <taxon>Neopterygii</taxon>
        <taxon>Teleostei</taxon>
        <taxon>Neoteleostei</taxon>
        <taxon>Acanthomorphata</taxon>
        <taxon>Zeiogadaria</taxon>
        <taxon>Gadariae</taxon>
        <taxon>Gadiformes</taxon>
        <taxon>Gadoidei</taxon>
        <taxon>Merlucciidae</taxon>
        <taxon>Merluccius</taxon>
    </lineage>
</organism>
<keyword evidence="9" id="KW-1185">Reference proteome</keyword>
<dbReference type="GO" id="GO:0051123">
    <property type="term" value="P:RNA polymerase II preinitiation complex assembly"/>
    <property type="evidence" value="ECO:0007669"/>
    <property type="project" value="InterPro"/>
</dbReference>
<dbReference type="InterPro" id="IPR006809">
    <property type="entry name" value="TAFII28_dom"/>
</dbReference>
<evidence type="ECO:0000256" key="4">
    <source>
        <dbReference type="ARBA" id="ARBA00023163"/>
    </source>
</evidence>
<evidence type="ECO:0000256" key="2">
    <source>
        <dbReference type="ARBA" id="ARBA00009788"/>
    </source>
</evidence>
<evidence type="ECO:0000256" key="1">
    <source>
        <dbReference type="ARBA" id="ARBA00004123"/>
    </source>
</evidence>
<evidence type="ECO:0000256" key="6">
    <source>
        <dbReference type="SAM" id="MobiDB-lite"/>
    </source>
</evidence>
<dbReference type="Pfam" id="PF04719">
    <property type="entry name" value="TAFII28"/>
    <property type="match status" value="1"/>
</dbReference>
<evidence type="ECO:0000313" key="8">
    <source>
        <dbReference type="EMBL" id="KAK0143427.1"/>
    </source>
</evidence>
<evidence type="ECO:0000259" key="7">
    <source>
        <dbReference type="Pfam" id="PF04719"/>
    </source>
</evidence>
<comment type="subcellular location">
    <subcellularLocation>
        <location evidence="1">Nucleus</location>
    </subcellularLocation>
</comment>
<evidence type="ECO:0000256" key="5">
    <source>
        <dbReference type="ARBA" id="ARBA00023242"/>
    </source>
</evidence>
<feature type="region of interest" description="Disordered" evidence="6">
    <location>
        <begin position="1"/>
        <end position="42"/>
    </location>
</feature>
<feature type="region of interest" description="Disordered" evidence="6">
    <location>
        <begin position="136"/>
        <end position="216"/>
    </location>
</feature>
<reference evidence="8" key="1">
    <citation type="journal article" date="2023" name="Front. Mar. Sci.">
        <title>A new Merluccius polli reference genome to investigate the effects of global change in West African waters.</title>
        <authorList>
            <person name="Mateo J.L."/>
            <person name="Blanco-Fernandez C."/>
            <person name="Garcia-Vazquez E."/>
            <person name="Machado-Schiaffino G."/>
        </authorList>
    </citation>
    <scope>NUCLEOTIDE SEQUENCE</scope>
    <source>
        <strain evidence="8">C29</strain>
        <tissue evidence="8">Fin</tissue>
    </source>
</reference>
<dbReference type="PANTHER" id="PTHR13218">
    <property type="entry name" value="TRANSCRIPTION INITIATION FACTOR TFIID SUBUNIT 11-RELATED"/>
    <property type="match status" value="1"/>
</dbReference>
<gene>
    <name evidence="8" type="primary">TAF11</name>
    <name evidence="8" type="ORF">N1851_018465</name>
</gene>
<feature type="compositionally biased region" description="Polar residues" evidence="6">
    <location>
        <begin position="154"/>
        <end position="168"/>
    </location>
</feature>
<feature type="domain" description="TAFII28-like protein" evidence="7">
    <location>
        <begin position="225"/>
        <end position="310"/>
    </location>
</feature>
<dbReference type="PANTHER" id="PTHR13218:SF8">
    <property type="entry name" value="TRANSCRIPTION INITIATION FACTOR TFIID SUBUNIT 11"/>
    <property type="match status" value="1"/>
</dbReference>
<protein>
    <submittedName>
        <fullName evidence="8">Transcription initiation factor TFIID subunit 11</fullName>
    </submittedName>
</protein>
<dbReference type="SUPFAM" id="SSF47113">
    <property type="entry name" value="Histone-fold"/>
    <property type="match status" value="1"/>
</dbReference>
<proteinExistence type="inferred from homology"/>
<feature type="compositionally biased region" description="Basic and acidic residues" evidence="6">
    <location>
        <begin position="1"/>
        <end position="20"/>
    </location>
</feature>
<comment type="caution">
    <text evidence="8">The sequence shown here is derived from an EMBL/GenBank/DDBJ whole genome shotgun (WGS) entry which is preliminary data.</text>
</comment>
<dbReference type="InterPro" id="IPR045127">
    <property type="entry name" value="TAF11-like"/>
</dbReference>
<evidence type="ECO:0000313" key="9">
    <source>
        <dbReference type="Proteomes" id="UP001174136"/>
    </source>
</evidence>
<comment type="similarity">
    <text evidence="2">Belongs to the TAF11 family.</text>
</comment>
<dbReference type="InterPro" id="IPR009072">
    <property type="entry name" value="Histone-fold"/>
</dbReference>
<dbReference type="Gene3D" id="1.10.20.10">
    <property type="entry name" value="Histone, subunit A"/>
    <property type="match status" value="1"/>
</dbReference>
<dbReference type="Proteomes" id="UP001174136">
    <property type="component" value="Unassembled WGS sequence"/>
</dbReference>
<dbReference type="CDD" id="cd08048">
    <property type="entry name" value="HFD_TAF11"/>
    <property type="match status" value="1"/>
</dbReference>
<name>A0AA47MN44_MERPO</name>